<dbReference type="EMBL" id="CP000667">
    <property type="protein sequence ID" value="ABP52728.1"/>
    <property type="molecule type" value="Genomic_DNA"/>
</dbReference>
<sequence>MAEMRQATTRWRAVRLRPVRPAGWWFDGLLLAGLVALTAALAAGHLFGLDRAVADWSDAHRPATAYGIAWTLNYLGQGGPLALVAIGIGVLLAVRLRSARPLLPPVAGVALIYLIVGALKVSTARPAPSASVREPFLAPEQTLPLFQHELPLEFTRSYPSGHVVNTIVWYGVIVLLLARLLETYGRTLPPRMATAVRVVPPLVVLTTTTYLGWHWLTDSIAGLLLGLLLDRVLHRVPWDDVPLPERVDQGRRGLIPYSEETGR</sequence>
<accession>A4X1H8</accession>
<feature type="transmembrane region" description="Helical" evidence="1">
    <location>
        <begin position="162"/>
        <end position="181"/>
    </location>
</feature>
<evidence type="ECO:0000256" key="1">
    <source>
        <dbReference type="SAM" id="Phobius"/>
    </source>
</evidence>
<dbReference type="HOGENOM" id="CLU_078789_0_0_11"/>
<proteinExistence type="predicted"/>
<dbReference type="PATRIC" id="fig|369723.5.peg.250"/>
<dbReference type="Pfam" id="PF01569">
    <property type="entry name" value="PAP2"/>
    <property type="match status" value="1"/>
</dbReference>
<feature type="transmembrane region" description="Helical" evidence="1">
    <location>
        <begin position="74"/>
        <end position="94"/>
    </location>
</feature>
<organism evidence="3 4">
    <name type="scientific">Salinispora tropica (strain ATCC BAA-916 / DSM 44818 / JCM 13857 / NBRC 105044 / CNB-440)</name>
    <dbReference type="NCBI Taxonomy" id="369723"/>
    <lineage>
        <taxon>Bacteria</taxon>
        <taxon>Bacillati</taxon>
        <taxon>Actinomycetota</taxon>
        <taxon>Actinomycetes</taxon>
        <taxon>Micromonosporales</taxon>
        <taxon>Micromonosporaceae</taxon>
        <taxon>Salinispora</taxon>
    </lineage>
</organism>
<feature type="transmembrane region" description="Helical" evidence="1">
    <location>
        <begin position="101"/>
        <end position="119"/>
    </location>
</feature>
<reference evidence="4" key="1">
    <citation type="journal article" date="2007" name="Proc. Natl. Acad. Sci. U.S.A.">
        <title>Genome sequencing reveals complex secondary metabolome in the marine actinomycete Salinispora tropica.</title>
        <authorList>
            <person name="Udwary D.W."/>
            <person name="Zeigler L."/>
            <person name="Asolkar R.N."/>
            <person name="Singan V."/>
            <person name="Lapidus A."/>
            <person name="Fenical W."/>
            <person name="Jensen P.R."/>
            <person name="Moore B.S."/>
        </authorList>
    </citation>
    <scope>NUCLEOTIDE SEQUENCE [LARGE SCALE GENOMIC DNA]</scope>
    <source>
        <strain evidence="4">ATCC BAA-916 / DSM 44818 / CNB-440</strain>
    </source>
</reference>
<keyword evidence="1" id="KW-1133">Transmembrane helix</keyword>
<feature type="domain" description="Phosphatidic acid phosphatase type 2/haloperoxidase" evidence="2">
    <location>
        <begin position="102"/>
        <end position="234"/>
    </location>
</feature>
<dbReference type="InterPro" id="IPR000326">
    <property type="entry name" value="PAP2/HPO"/>
</dbReference>
<dbReference type="STRING" id="369723.Strop_0243"/>
<evidence type="ECO:0000313" key="3">
    <source>
        <dbReference type="EMBL" id="ABP52728.1"/>
    </source>
</evidence>
<keyword evidence="4" id="KW-1185">Reference proteome</keyword>
<dbReference type="AlphaFoldDB" id="A4X1H8"/>
<dbReference type="eggNOG" id="COG0671">
    <property type="taxonomic scope" value="Bacteria"/>
</dbReference>
<gene>
    <name evidence="3" type="ordered locus">Strop_0243</name>
</gene>
<protein>
    <submittedName>
        <fullName evidence="3">Phosphoesterase, PA-phosphatase related</fullName>
    </submittedName>
</protein>
<dbReference type="SUPFAM" id="SSF48317">
    <property type="entry name" value="Acid phosphatase/Vanadium-dependent haloperoxidase"/>
    <property type="match status" value="1"/>
</dbReference>
<evidence type="ECO:0000313" key="4">
    <source>
        <dbReference type="Proteomes" id="UP000000235"/>
    </source>
</evidence>
<keyword evidence="1" id="KW-0472">Membrane</keyword>
<name>A4X1H8_SALTO</name>
<dbReference type="KEGG" id="stp:Strop_0243"/>
<dbReference type="InterPro" id="IPR036938">
    <property type="entry name" value="PAP2/HPO_sf"/>
</dbReference>
<dbReference type="SMART" id="SM00014">
    <property type="entry name" value="acidPPc"/>
    <property type="match status" value="1"/>
</dbReference>
<keyword evidence="1" id="KW-0812">Transmembrane</keyword>
<dbReference type="Gene3D" id="1.20.144.10">
    <property type="entry name" value="Phosphatidic acid phosphatase type 2/haloperoxidase"/>
    <property type="match status" value="1"/>
</dbReference>
<evidence type="ECO:0000259" key="2">
    <source>
        <dbReference type="SMART" id="SM00014"/>
    </source>
</evidence>
<dbReference type="Proteomes" id="UP000000235">
    <property type="component" value="Chromosome"/>
</dbReference>